<protein>
    <submittedName>
        <fullName evidence="1">Class I SAM-dependent methyltransferase</fullName>
    </submittedName>
</protein>
<reference evidence="1 2" key="1">
    <citation type="submission" date="2020-04" db="EMBL/GenBank/DDBJ databases">
        <title>Bacillus sp. UniB3 isolated from commercial digestive syrup.</title>
        <authorList>
            <person name="Thorat V."/>
            <person name="Kirdat K."/>
            <person name="Tiwarekar B."/>
            <person name="Yadav A."/>
        </authorList>
    </citation>
    <scope>NUCLEOTIDE SEQUENCE [LARGE SCALE GENOMIC DNA]</scope>
    <source>
        <strain evidence="1 2">UniB3</strain>
    </source>
</reference>
<dbReference type="Pfam" id="PF04445">
    <property type="entry name" value="SAM_MT"/>
    <property type="match status" value="1"/>
</dbReference>
<accession>A0A7Y0K9N2</accession>
<dbReference type="InterPro" id="IPR007536">
    <property type="entry name" value="16SrRNA_methylTrfase_J"/>
</dbReference>
<dbReference type="PANTHER" id="PTHR36112">
    <property type="entry name" value="RIBOSOMAL RNA SMALL SUBUNIT METHYLTRANSFERASE J"/>
    <property type="match status" value="1"/>
</dbReference>
<dbReference type="PANTHER" id="PTHR36112:SF1">
    <property type="entry name" value="RIBOSOMAL RNA SMALL SUBUNIT METHYLTRANSFERASE J"/>
    <property type="match status" value="1"/>
</dbReference>
<organism evidence="1 2">
    <name type="scientific">Niallia alba</name>
    <dbReference type="NCBI Taxonomy" id="2729105"/>
    <lineage>
        <taxon>Bacteria</taxon>
        <taxon>Bacillati</taxon>
        <taxon>Bacillota</taxon>
        <taxon>Bacilli</taxon>
        <taxon>Bacillales</taxon>
        <taxon>Bacillaceae</taxon>
        <taxon>Niallia</taxon>
    </lineage>
</organism>
<keyword evidence="1" id="KW-0489">Methyltransferase</keyword>
<proteinExistence type="predicted"/>
<dbReference type="RefSeq" id="WP_169188740.1">
    <property type="nucleotide sequence ID" value="NZ_JABBPK010000001.1"/>
</dbReference>
<comment type="caution">
    <text evidence="1">The sequence shown here is derived from an EMBL/GenBank/DDBJ whole genome shotgun (WGS) entry which is preliminary data.</text>
</comment>
<dbReference type="GO" id="GO:0008990">
    <property type="term" value="F:rRNA (guanine-N2-)-methyltransferase activity"/>
    <property type="evidence" value="ECO:0007669"/>
    <property type="project" value="InterPro"/>
</dbReference>
<evidence type="ECO:0000313" key="1">
    <source>
        <dbReference type="EMBL" id="NMO78172.1"/>
    </source>
</evidence>
<keyword evidence="2" id="KW-1185">Reference proteome</keyword>
<dbReference type="EMBL" id="JABBPK010000001">
    <property type="protein sequence ID" value="NMO78172.1"/>
    <property type="molecule type" value="Genomic_DNA"/>
</dbReference>
<dbReference type="SUPFAM" id="SSF53335">
    <property type="entry name" value="S-adenosyl-L-methionine-dependent methyltransferases"/>
    <property type="match status" value="1"/>
</dbReference>
<dbReference type="Gene3D" id="3.40.50.150">
    <property type="entry name" value="Vaccinia Virus protein VP39"/>
    <property type="match status" value="1"/>
</dbReference>
<dbReference type="AlphaFoldDB" id="A0A7Y0K9N2"/>
<evidence type="ECO:0000313" key="2">
    <source>
        <dbReference type="Proteomes" id="UP000588491"/>
    </source>
</evidence>
<keyword evidence="1" id="KW-0808">Transferase</keyword>
<name>A0A7Y0K9N2_9BACI</name>
<sequence>MLVTTAGRTNNEMQMLAKRIAAEFNCKFVVREKVSIDYLKLQYQSDILVIGKNRFEFYPFDIAQPFFFHPNSAVFRIKRLIKKESDPFITASNLKKGNSFLDCTLGLASDSIVASFAVGSNGYVEGVEANNVIAFLVETGLKEWETNHSAIDEAMRRIVVKHSNALDVLIKKEDNSIDCVYFDPMFEETISSAGIHPLKKLAHYEELREEIIHHAKRAAKERVVLKDHFRSRRFEQFQFEQQKRKTAKFHYGIWLKNEQ</sequence>
<gene>
    <name evidence="1" type="ORF">HHU08_14385</name>
</gene>
<dbReference type="Proteomes" id="UP000588491">
    <property type="component" value="Unassembled WGS sequence"/>
</dbReference>
<dbReference type="InterPro" id="IPR029063">
    <property type="entry name" value="SAM-dependent_MTases_sf"/>
</dbReference>